<proteinExistence type="predicted"/>
<reference evidence="4" key="2">
    <citation type="journal article" date="2017" name="Nat. Plants">
        <title>The Aegilops tauschii genome reveals multiple impacts of transposons.</title>
        <authorList>
            <person name="Zhao G."/>
            <person name="Zou C."/>
            <person name="Li K."/>
            <person name="Wang K."/>
            <person name="Li T."/>
            <person name="Gao L."/>
            <person name="Zhang X."/>
            <person name="Wang H."/>
            <person name="Yang Z."/>
            <person name="Liu X."/>
            <person name="Jiang W."/>
            <person name="Mao L."/>
            <person name="Kong X."/>
            <person name="Jiao Y."/>
            <person name="Jia J."/>
        </authorList>
    </citation>
    <scope>NUCLEOTIDE SEQUENCE [LARGE SCALE GENOMIC DNA]</scope>
    <source>
        <strain evidence="4">cv. AL8/78</strain>
    </source>
</reference>
<keyword evidence="2" id="KW-0539">Nucleus</keyword>
<dbReference type="EnsemblPlants" id="AET1Gv20797600.2">
    <property type="protein sequence ID" value="AET1Gv20797600.2"/>
    <property type="gene ID" value="AET1Gv20797600"/>
</dbReference>
<evidence type="ECO:0000256" key="2">
    <source>
        <dbReference type="ARBA" id="ARBA00023242"/>
    </source>
</evidence>
<evidence type="ECO:0000313" key="3">
    <source>
        <dbReference type="EnsemblPlants" id="AET1Gv20797600.2"/>
    </source>
</evidence>
<evidence type="ECO:0000313" key="4">
    <source>
        <dbReference type="Proteomes" id="UP000015105"/>
    </source>
</evidence>
<sequence length="30" mass="3596">MYELYDPSTVMFFFRNKHIMIDLGTGNNKI</sequence>
<dbReference type="Proteomes" id="UP000015105">
    <property type="component" value="Chromosome 1D"/>
</dbReference>
<dbReference type="InterPro" id="IPR004123">
    <property type="entry name" value="Dim1"/>
</dbReference>
<evidence type="ECO:0000256" key="1">
    <source>
        <dbReference type="ARBA" id="ARBA00004123"/>
    </source>
</evidence>
<reference evidence="4" key="1">
    <citation type="journal article" date="2014" name="Science">
        <title>Ancient hybridizations among the ancestral genomes of bread wheat.</title>
        <authorList>
            <consortium name="International Wheat Genome Sequencing Consortium,"/>
            <person name="Marcussen T."/>
            <person name="Sandve S.R."/>
            <person name="Heier L."/>
            <person name="Spannagl M."/>
            <person name="Pfeifer M."/>
            <person name="Jakobsen K.S."/>
            <person name="Wulff B.B."/>
            <person name="Steuernagel B."/>
            <person name="Mayer K.F."/>
            <person name="Olsen O.A."/>
        </authorList>
    </citation>
    <scope>NUCLEOTIDE SEQUENCE [LARGE SCALE GENOMIC DNA]</scope>
    <source>
        <strain evidence="4">cv. AL8/78</strain>
    </source>
</reference>
<dbReference type="PANTHER" id="PTHR12052">
    <property type="entry name" value="THIOREDOXIN-LIKE PROTEN 4A, 4B"/>
    <property type="match status" value="1"/>
</dbReference>
<dbReference type="Gene3D" id="3.40.30.10">
    <property type="entry name" value="Glutaredoxin"/>
    <property type="match status" value="1"/>
</dbReference>
<dbReference type="Pfam" id="PF02966">
    <property type="entry name" value="DIM1"/>
    <property type="match status" value="1"/>
</dbReference>
<keyword evidence="4" id="KW-1185">Reference proteome</keyword>
<dbReference type="GO" id="GO:0046540">
    <property type="term" value="C:U4/U6 x U5 tri-snRNP complex"/>
    <property type="evidence" value="ECO:0007669"/>
    <property type="project" value="InterPro"/>
</dbReference>
<organism evidence="3 4">
    <name type="scientific">Aegilops tauschii subsp. strangulata</name>
    <name type="common">Goatgrass</name>
    <dbReference type="NCBI Taxonomy" id="200361"/>
    <lineage>
        <taxon>Eukaryota</taxon>
        <taxon>Viridiplantae</taxon>
        <taxon>Streptophyta</taxon>
        <taxon>Embryophyta</taxon>
        <taxon>Tracheophyta</taxon>
        <taxon>Spermatophyta</taxon>
        <taxon>Magnoliopsida</taxon>
        <taxon>Liliopsida</taxon>
        <taxon>Poales</taxon>
        <taxon>Poaceae</taxon>
        <taxon>BOP clade</taxon>
        <taxon>Pooideae</taxon>
        <taxon>Triticodae</taxon>
        <taxon>Triticeae</taxon>
        <taxon>Triticinae</taxon>
        <taxon>Aegilops</taxon>
    </lineage>
</organism>
<protein>
    <submittedName>
        <fullName evidence="3">Uncharacterized protein</fullName>
    </submittedName>
</protein>
<reference evidence="3" key="4">
    <citation type="submission" date="2019-03" db="UniProtKB">
        <authorList>
            <consortium name="EnsemblPlants"/>
        </authorList>
    </citation>
    <scope>IDENTIFICATION</scope>
</reference>
<name>A0A452ZIR3_AEGTS</name>
<dbReference type="Gramene" id="AET1Gv20797600.2">
    <property type="protein sequence ID" value="AET1Gv20797600.2"/>
    <property type="gene ID" value="AET1Gv20797600"/>
</dbReference>
<comment type="subcellular location">
    <subcellularLocation>
        <location evidence="1">Nucleus</location>
    </subcellularLocation>
</comment>
<accession>A0A452ZIR3</accession>
<dbReference type="AlphaFoldDB" id="A0A452ZIR3"/>
<reference evidence="3" key="5">
    <citation type="journal article" date="2021" name="G3 (Bethesda)">
        <title>Aegilops tauschii genome assembly Aet v5.0 features greater sequence contiguity and improved annotation.</title>
        <authorList>
            <person name="Wang L."/>
            <person name="Zhu T."/>
            <person name="Rodriguez J.C."/>
            <person name="Deal K.R."/>
            <person name="Dubcovsky J."/>
            <person name="McGuire P.E."/>
            <person name="Lux T."/>
            <person name="Spannagl M."/>
            <person name="Mayer K.F.X."/>
            <person name="Baldrich P."/>
            <person name="Meyers B.C."/>
            <person name="Huo N."/>
            <person name="Gu Y.Q."/>
            <person name="Zhou H."/>
            <person name="Devos K.M."/>
            <person name="Bennetzen J.L."/>
            <person name="Unver T."/>
            <person name="Budak H."/>
            <person name="Gulick P.J."/>
            <person name="Galiba G."/>
            <person name="Kalapos B."/>
            <person name="Nelson D.R."/>
            <person name="Li P."/>
            <person name="You F.M."/>
            <person name="Luo M.C."/>
            <person name="Dvorak J."/>
        </authorList>
    </citation>
    <scope>NUCLEOTIDE SEQUENCE [LARGE SCALE GENOMIC DNA]</scope>
    <source>
        <strain evidence="3">cv. AL8/78</strain>
    </source>
</reference>
<dbReference type="PANTHER" id="PTHR12052:SF5">
    <property type="entry name" value="THIOREDOXIN-LIKE PROTEIN 4A"/>
    <property type="match status" value="1"/>
</dbReference>
<dbReference type="GO" id="GO:0005681">
    <property type="term" value="C:spliceosomal complex"/>
    <property type="evidence" value="ECO:0007669"/>
    <property type="project" value="TreeGrafter"/>
</dbReference>
<dbReference type="GO" id="GO:0000398">
    <property type="term" value="P:mRNA splicing, via spliceosome"/>
    <property type="evidence" value="ECO:0007669"/>
    <property type="project" value="InterPro"/>
</dbReference>
<dbReference type="GO" id="GO:0005682">
    <property type="term" value="C:U5 snRNP"/>
    <property type="evidence" value="ECO:0007669"/>
    <property type="project" value="TreeGrafter"/>
</dbReference>
<reference evidence="3" key="3">
    <citation type="journal article" date="2017" name="Nature">
        <title>Genome sequence of the progenitor of the wheat D genome Aegilops tauschii.</title>
        <authorList>
            <person name="Luo M.C."/>
            <person name="Gu Y.Q."/>
            <person name="Puiu D."/>
            <person name="Wang H."/>
            <person name="Twardziok S.O."/>
            <person name="Deal K.R."/>
            <person name="Huo N."/>
            <person name="Zhu T."/>
            <person name="Wang L."/>
            <person name="Wang Y."/>
            <person name="McGuire P.E."/>
            <person name="Liu S."/>
            <person name="Long H."/>
            <person name="Ramasamy R.K."/>
            <person name="Rodriguez J.C."/>
            <person name="Van S.L."/>
            <person name="Yuan L."/>
            <person name="Wang Z."/>
            <person name="Xia Z."/>
            <person name="Xiao L."/>
            <person name="Anderson O.D."/>
            <person name="Ouyang S."/>
            <person name="Liang Y."/>
            <person name="Zimin A.V."/>
            <person name="Pertea G."/>
            <person name="Qi P."/>
            <person name="Bennetzen J.L."/>
            <person name="Dai X."/>
            <person name="Dawson M.W."/>
            <person name="Muller H.G."/>
            <person name="Kugler K."/>
            <person name="Rivarola-Duarte L."/>
            <person name="Spannagl M."/>
            <person name="Mayer K.F.X."/>
            <person name="Lu F.H."/>
            <person name="Bevan M.W."/>
            <person name="Leroy P."/>
            <person name="Li P."/>
            <person name="You F.M."/>
            <person name="Sun Q."/>
            <person name="Liu Z."/>
            <person name="Lyons E."/>
            <person name="Wicker T."/>
            <person name="Salzberg S.L."/>
            <person name="Devos K.M."/>
            <person name="Dvorak J."/>
        </authorList>
    </citation>
    <scope>NUCLEOTIDE SEQUENCE [LARGE SCALE GENOMIC DNA]</scope>
    <source>
        <strain evidence="3">cv. AL8/78</strain>
    </source>
</reference>